<dbReference type="Gene3D" id="6.10.340.10">
    <property type="match status" value="1"/>
</dbReference>
<dbReference type="GO" id="GO:0000155">
    <property type="term" value="F:phosphorelay sensor kinase activity"/>
    <property type="evidence" value="ECO:0007669"/>
    <property type="project" value="InterPro"/>
</dbReference>
<dbReference type="SUPFAM" id="SSF158472">
    <property type="entry name" value="HAMP domain-like"/>
    <property type="match status" value="1"/>
</dbReference>
<dbReference type="InterPro" id="IPR003594">
    <property type="entry name" value="HATPase_dom"/>
</dbReference>
<dbReference type="Gene3D" id="3.30.565.10">
    <property type="entry name" value="Histidine kinase-like ATPase, C-terminal domain"/>
    <property type="match status" value="1"/>
</dbReference>
<dbReference type="CDD" id="cd06225">
    <property type="entry name" value="HAMP"/>
    <property type="match status" value="1"/>
</dbReference>
<organism evidence="14">
    <name type="scientific">metagenome</name>
    <dbReference type="NCBI Taxonomy" id="256318"/>
    <lineage>
        <taxon>unclassified sequences</taxon>
        <taxon>metagenomes</taxon>
    </lineage>
</organism>
<dbReference type="EMBL" id="CZKA01000015">
    <property type="protein sequence ID" value="CUR55005.1"/>
    <property type="molecule type" value="Genomic_DNA"/>
</dbReference>
<evidence type="ECO:0000256" key="8">
    <source>
        <dbReference type="ARBA" id="ARBA00022989"/>
    </source>
</evidence>
<dbReference type="SMART" id="SM00388">
    <property type="entry name" value="HisKA"/>
    <property type="match status" value="1"/>
</dbReference>
<dbReference type="CDD" id="cd00082">
    <property type="entry name" value="HisKA"/>
    <property type="match status" value="1"/>
</dbReference>
<keyword evidence="10 11" id="KW-0472">Membrane</keyword>
<dbReference type="SUPFAM" id="SSF47384">
    <property type="entry name" value="Homodimeric domain of signal transducing histidine kinase"/>
    <property type="match status" value="1"/>
</dbReference>
<evidence type="ECO:0000256" key="11">
    <source>
        <dbReference type="SAM" id="Phobius"/>
    </source>
</evidence>
<keyword evidence="6 11" id="KW-0812">Transmembrane</keyword>
<dbReference type="InterPro" id="IPR005467">
    <property type="entry name" value="His_kinase_dom"/>
</dbReference>
<evidence type="ECO:0000256" key="5">
    <source>
        <dbReference type="ARBA" id="ARBA00022679"/>
    </source>
</evidence>
<dbReference type="Pfam" id="PF02518">
    <property type="entry name" value="HATPase_c"/>
    <property type="match status" value="1"/>
</dbReference>
<dbReference type="PROSITE" id="PS50885">
    <property type="entry name" value="HAMP"/>
    <property type="match status" value="1"/>
</dbReference>
<dbReference type="PANTHER" id="PTHR45436">
    <property type="entry name" value="SENSOR HISTIDINE KINASE YKOH"/>
    <property type="match status" value="1"/>
</dbReference>
<dbReference type="CDD" id="cd00075">
    <property type="entry name" value="HATPase"/>
    <property type="match status" value="1"/>
</dbReference>
<comment type="catalytic activity">
    <reaction evidence="1">
        <text>ATP + protein L-histidine = ADP + protein N-phospho-L-histidine.</text>
        <dbReference type="EC" id="2.7.13.3"/>
    </reaction>
</comment>
<evidence type="ECO:0000259" key="12">
    <source>
        <dbReference type="PROSITE" id="PS50109"/>
    </source>
</evidence>
<evidence type="ECO:0000256" key="6">
    <source>
        <dbReference type="ARBA" id="ARBA00022692"/>
    </source>
</evidence>
<keyword evidence="4" id="KW-0597">Phosphoprotein</keyword>
<dbReference type="PRINTS" id="PR00344">
    <property type="entry name" value="BCTRLSENSOR"/>
</dbReference>
<keyword evidence="8 11" id="KW-1133">Transmembrane helix</keyword>
<feature type="domain" description="HAMP" evidence="13">
    <location>
        <begin position="176"/>
        <end position="229"/>
    </location>
</feature>
<protein>
    <recommendedName>
        <fullName evidence="3">histidine kinase</fullName>
        <ecNumber evidence="3">2.7.13.3</ecNumber>
    </recommendedName>
</protein>
<dbReference type="InterPro" id="IPR003660">
    <property type="entry name" value="HAMP_dom"/>
</dbReference>
<reference evidence="14" key="1">
    <citation type="submission" date="2015-08" db="EMBL/GenBank/DDBJ databases">
        <authorList>
            <person name="Babu N.S."/>
            <person name="Beckwith C.J."/>
            <person name="Beseler K.G."/>
            <person name="Brison A."/>
            <person name="Carone J.V."/>
            <person name="Caskin T.P."/>
            <person name="Diamond M."/>
            <person name="Durham M.E."/>
            <person name="Foxe J.M."/>
            <person name="Go M."/>
            <person name="Henderson B.A."/>
            <person name="Jones I.B."/>
            <person name="McGettigan J.A."/>
            <person name="Micheletti S.J."/>
            <person name="Nasrallah M.E."/>
            <person name="Ortiz D."/>
            <person name="Piller C.R."/>
            <person name="Privatt S.R."/>
            <person name="Schneider S.L."/>
            <person name="Sharp S."/>
            <person name="Smith T.C."/>
            <person name="Stanton J.D."/>
            <person name="Ullery H.E."/>
            <person name="Wilson R.J."/>
            <person name="Serrano M.G."/>
            <person name="Buck G."/>
            <person name="Lee V."/>
            <person name="Wang Y."/>
            <person name="Carvalho R."/>
            <person name="Voegtly L."/>
            <person name="Shi R."/>
            <person name="Duckworth R."/>
            <person name="Johnson A."/>
            <person name="Loviza R."/>
            <person name="Walstead R."/>
            <person name="Shah Z."/>
            <person name="Kiflezghi M."/>
            <person name="Wade K."/>
            <person name="Ball S.L."/>
            <person name="Bradley K.W."/>
            <person name="Asai D.J."/>
            <person name="Bowman C.A."/>
            <person name="Russell D.A."/>
            <person name="Pope W.H."/>
            <person name="Jacobs-Sera D."/>
            <person name="Hendrix R.W."/>
            <person name="Hatfull G.F."/>
        </authorList>
    </citation>
    <scope>NUCLEOTIDE SEQUENCE</scope>
</reference>
<dbReference type="Pfam" id="PF00672">
    <property type="entry name" value="HAMP"/>
    <property type="match status" value="1"/>
</dbReference>
<evidence type="ECO:0000256" key="4">
    <source>
        <dbReference type="ARBA" id="ARBA00022553"/>
    </source>
</evidence>
<evidence type="ECO:0000256" key="7">
    <source>
        <dbReference type="ARBA" id="ARBA00022777"/>
    </source>
</evidence>
<dbReference type="SMART" id="SM00387">
    <property type="entry name" value="HATPase_c"/>
    <property type="match status" value="1"/>
</dbReference>
<dbReference type="InterPro" id="IPR003661">
    <property type="entry name" value="HisK_dim/P_dom"/>
</dbReference>
<evidence type="ECO:0000256" key="2">
    <source>
        <dbReference type="ARBA" id="ARBA00004370"/>
    </source>
</evidence>
<proteinExistence type="predicted"/>
<comment type="subcellular location">
    <subcellularLocation>
        <location evidence="2">Membrane</location>
    </subcellularLocation>
</comment>
<keyword evidence="9" id="KW-0902">Two-component regulatory system</keyword>
<evidence type="ECO:0000259" key="13">
    <source>
        <dbReference type="PROSITE" id="PS50885"/>
    </source>
</evidence>
<gene>
    <name evidence="14" type="ORF">NOCA2220196</name>
</gene>
<evidence type="ECO:0000256" key="3">
    <source>
        <dbReference type="ARBA" id="ARBA00012438"/>
    </source>
</evidence>
<feature type="transmembrane region" description="Helical" evidence="11">
    <location>
        <begin position="155"/>
        <end position="175"/>
    </location>
</feature>
<keyword evidence="7 14" id="KW-0418">Kinase</keyword>
<evidence type="ECO:0000313" key="14">
    <source>
        <dbReference type="EMBL" id="CUR55005.1"/>
    </source>
</evidence>
<dbReference type="GO" id="GO:0005886">
    <property type="term" value="C:plasma membrane"/>
    <property type="evidence" value="ECO:0007669"/>
    <property type="project" value="TreeGrafter"/>
</dbReference>
<dbReference type="EC" id="2.7.13.3" evidence="3"/>
<name>A0A2P2BZ31_9ZZZZ</name>
<dbReference type="Gene3D" id="1.10.287.130">
    <property type="match status" value="1"/>
</dbReference>
<dbReference type="SUPFAM" id="SSF55874">
    <property type="entry name" value="ATPase domain of HSP90 chaperone/DNA topoisomerase II/histidine kinase"/>
    <property type="match status" value="1"/>
</dbReference>
<sequence>MVTVRARTTLLASAVTALALVLGSFLLLRILDSQLTDNGDALARSRVRDLLSVAASGEVAPGIDNLNDESVAQVVDERGVVVAASPNAAGRPALADPELSPGTLEVFTVDGPDDDETERYRVWAGVGPTADGQVTVLVGTSLESVSEATRTLRRALLVGVPLLLILVAGAIWIFVGRALSRIDAISSAVDAIGESELDHRVPLTGVDDEVGRLARTMNRMLERLERSQQRQREFVADASHDLQSPLAALRAEAEVALLHPERYDVAALARELLGSTAQLEHLVADLVQLSRLDAGAPLETMLLDLDDVVLEEATRVRVSTTVAVDTSAVSAAPVWGDAAELRRLVRNLLDNAVRHARRQVHVSLLGSATQVVLEVSDDGPGVDPEDRERIFERFVRGDAARTHPGGTGLGLAIAQGIARRHGGRIEVLDADPGATFRLVLPVGRDRWAVRLLAGQAGDARGTMES</sequence>
<feature type="domain" description="Histidine kinase" evidence="12">
    <location>
        <begin position="237"/>
        <end position="444"/>
    </location>
</feature>
<keyword evidence="5" id="KW-0808">Transferase</keyword>
<dbReference type="InterPro" id="IPR036097">
    <property type="entry name" value="HisK_dim/P_sf"/>
</dbReference>
<dbReference type="PROSITE" id="PS50109">
    <property type="entry name" value="HIS_KIN"/>
    <property type="match status" value="1"/>
</dbReference>
<accession>A0A2P2BZ31</accession>
<dbReference type="InterPro" id="IPR036890">
    <property type="entry name" value="HATPase_C_sf"/>
</dbReference>
<dbReference type="InterPro" id="IPR004358">
    <property type="entry name" value="Sig_transdc_His_kin-like_C"/>
</dbReference>
<dbReference type="AlphaFoldDB" id="A0A2P2BZ31"/>
<evidence type="ECO:0000256" key="1">
    <source>
        <dbReference type="ARBA" id="ARBA00000085"/>
    </source>
</evidence>
<dbReference type="SMART" id="SM00304">
    <property type="entry name" value="HAMP"/>
    <property type="match status" value="1"/>
</dbReference>
<dbReference type="InterPro" id="IPR050428">
    <property type="entry name" value="TCS_sensor_his_kinase"/>
</dbReference>
<dbReference type="PANTHER" id="PTHR45436:SF5">
    <property type="entry name" value="SENSOR HISTIDINE KINASE TRCS"/>
    <property type="match status" value="1"/>
</dbReference>
<dbReference type="Pfam" id="PF00512">
    <property type="entry name" value="HisKA"/>
    <property type="match status" value="1"/>
</dbReference>
<evidence type="ECO:0000256" key="9">
    <source>
        <dbReference type="ARBA" id="ARBA00023012"/>
    </source>
</evidence>
<evidence type="ECO:0000256" key="10">
    <source>
        <dbReference type="ARBA" id="ARBA00023136"/>
    </source>
</evidence>